<accession>A0A076MY83</accession>
<sequence>MRDELLRQGYAWVGAVRRRRRRARRHRGPARLGPARYGSLVHPGDACAYDIFSQPGQALRAPNGPDPLGGLEIRTLLADGESQ</sequence>
<keyword evidence="3" id="KW-1185">Reference proteome</keyword>
<evidence type="ECO:0000313" key="2">
    <source>
        <dbReference type="EMBL" id="AIJ26084.1"/>
    </source>
</evidence>
<dbReference type="Pfam" id="PF20091">
    <property type="entry name" value="Abhydrolase_10"/>
    <property type="match status" value="1"/>
</dbReference>
<feature type="domain" description="Alpha/beta hydrolase" evidence="1">
    <location>
        <begin position="2"/>
        <end position="83"/>
    </location>
</feature>
<protein>
    <recommendedName>
        <fullName evidence="1">Alpha/beta hydrolase domain-containing protein</fullName>
    </recommendedName>
</protein>
<dbReference type="AlphaFoldDB" id="A0A076MY83"/>
<organism evidence="2 3">
    <name type="scientific">Amycolatopsis methanolica 239</name>
    <dbReference type="NCBI Taxonomy" id="1068978"/>
    <lineage>
        <taxon>Bacteria</taxon>
        <taxon>Bacillati</taxon>
        <taxon>Actinomycetota</taxon>
        <taxon>Actinomycetes</taxon>
        <taxon>Pseudonocardiales</taxon>
        <taxon>Pseudonocardiaceae</taxon>
        <taxon>Amycolatopsis</taxon>
        <taxon>Amycolatopsis methanolica group</taxon>
    </lineage>
</organism>
<dbReference type="PATRIC" id="fig|1068978.7.peg.6431"/>
<name>A0A076MY83_AMYME</name>
<reference evidence="2 3" key="1">
    <citation type="submission" date="2014-07" db="EMBL/GenBank/DDBJ databases">
        <title>Whole Genome Sequence of the Amycolatopsis methanolica 239.</title>
        <authorList>
            <person name="Tang B."/>
        </authorList>
    </citation>
    <scope>NUCLEOTIDE SEQUENCE [LARGE SCALE GENOMIC DNA]</scope>
    <source>
        <strain evidence="2 3">239</strain>
    </source>
</reference>
<evidence type="ECO:0000313" key="3">
    <source>
        <dbReference type="Proteomes" id="UP000062973"/>
    </source>
</evidence>
<dbReference type="InterPro" id="IPR045394">
    <property type="entry name" value="Abhydrolase_dom"/>
</dbReference>
<evidence type="ECO:0000259" key="1">
    <source>
        <dbReference type="Pfam" id="PF20091"/>
    </source>
</evidence>
<proteinExistence type="predicted"/>
<dbReference type="Proteomes" id="UP000062973">
    <property type="component" value="Chromosome"/>
</dbReference>
<dbReference type="STRING" id="1068978.AMETH_5992"/>
<dbReference type="EMBL" id="CP009110">
    <property type="protein sequence ID" value="AIJ26084.1"/>
    <property type="molecule type" value="Genomic_DNA"/>
</dbReference>
<gene>
    <name evidence="2" type="ORF">AMETH_5992</name>
</gene>
<dbReference type="HOGENOM" id="CLU_2535227_0_0_11"/>
<dbReference type="KEGG" id="amq:AMETH_5992"/>